<dbReference type="Proteomes" id="UP001644719">
    <property type="component" value="Unassembled WGS sequence"/>
</dbReference>
<keyword evidence="2" id="KW-1185">Reference proteome</keyword>
<dbReference type="RefSeq" id="WP_173769211.1">
    <property type="nucleotide sequence ID" value="NZ_JAAITS010000004.1"/>
</dbReference>
<evidence type="ECO:0000313" key="2">
    <source>
        <dbReference type="Proteomes" id="UP001644719"/>
    </source>
</evidence>
<sequence length="83" mass="9654">MKLYYASVIIQDSENSKPWLCSMQDSCTTIKDAKEIILKARKNFRVLSSWIDTYDGANNKITVFHECYVNFIGEVERPKEVDD</sequence>
<evidence type="ECO:0000313" key="1">
    <source>
        <dbReference type="EMBL" id="NSG84226.1"/>
    </source>
</evidence>
<reference evidence="1 2" key="1">
    <citation type="journal article" date="2020" name="Cell Host Microbe">
        <title>Functional and Genomic Variation between Human-Derived Isolates of Lachnospiraceae Reveals Inter- and Intra-Species Diversity.</title>
        <authorList>
            <person name="Sorbara M.T."/>
            <person name="Littmann E.R."/>
            <person name="Fontana E."/>
            <person name="Moody T.U."/>
            <person name="Kohout C.E."/>
            <person name="Gjonbalaj M."/>
            <person name="Eaton V."/>
            <person name="Seok R."/>
            <person name="Leiner I.M."/>
            <person name="Pamer E.G."/>
        </authorList>
    </citation>
    <scope>NUCLEOTIDE SEQUENCE [LARGE SCALE GENOMIC DNA]</scope>
    <source>
        <strain evidence="1 2">MSK.17.74</strain>
    </source>
</reference>
<gene>
    <name evidence="1" type="ORF">G5B17_01950</name>
</gene>
<accession>A0ABX2H246</accession>
<organism evidence="1 2">
    <name type="scientific">Blautia faecis</name>
    <dbReference type="NCBI Taxonomy" id="871665"/>
    <lineage>
        <taxon>Bacteria</taxon>
        <taxon>Bacillati</taxon>
        <taxon>Bacillota</taxon>
        <taxon>Clostridia</taxon>
        <taxon>Lachnospirales</taxon>
        <taxon>Lachnospiraceae</taxon>
        <taxon>Blautia</taxon>
    </lineage>
</organism>
<comment type="caution">
    <text evidence="1">The sequence shown here is derived from an EMBL/GenBank/DDBJ whole genome shotgun (WGS) entry which is preliminary data.</text>
</comment>
<dbReference type="EMBL" id="JAAITS010000004">
    <property type="protein sequence ID" value="NSG84226.1"/>
    <property type="molecule type" value="Genomic_DNA"/>
</dbReference>
<name>A0ABX2H246_9FIRM</name>
<protein>
    <submittedName>
        <fullName evidence="1">Uncharacterized protein</fullName>
    </submittedName>
</protein>
<proteinExistence type="predicted"/>